<dbReference type="InterPro" id="IPR035965">
    <property type="entry name" value="PAS-like_dom_sf"/>
</dbReference>
<evidence type="ECO:0000256" key="5">
    <source>
        <dbReference type="ARBA" id="ARBA00022448"/>
    </source>
</evidence>
<dbReference type="InterPro" id="IPR014310">
    <property type="entry name" value="Sig_transdc_His_kinase_PhoR"/>
</dbReference>
<feature type="domain" description="Histidine kinase" evidence="18">
    <location>
        <begin position="212"/>
        <end position="430"/>
    </location>
</feature>
<dbReference type="Gene3D" id="3.30.450.20">
    <property type="entry name" value="PAS domain"/>
    <property type="match status" value="1"/>
</dbReference>
<dbReference type="EMBL" id="JBHSMF010000006">
    <property type="protein sequence ID" value="MFC5497490.1"/>
    <property type="molecule type" value="Genomic_DNA"/>
</dbReference>
<sequence>MLFRISLFVAIQLAGTLAGWWAGGLAGALAGLAIASTLWFLLDLWRGLKVALWLRDGGAGPELRMRGLWGEVADRARRALRSREQLALDSQRRLQDFLAAIQASPNGVVLLDPDGRIEWCNQTAAAQLGIDAHRDMLQLIGNLVRDPSFAAYYAAKDYRRDIVVTGRESTSVRPVRISVQLHPYGEGRQLLLTRDITALEQADAMRRDFVANVSHEIRTPLTVLTGFVETMQTLPLSRDEQLRYLDLMGRQAHRMQTLVSDLLTLSRLEGSPPPPAGDWTPVAALLAQCEQEARALGGTLGKQQELRFADTDAQLAGAQSELHSALSNLVSNAVRYTGPGGAIDVGWQPLPDGRAVFSVRDTGPGIAPEHVPRLTERFYRIDRSRSRETGGTGLGLAIVKHVVQRHGAELKIESAPGAGSTFSIVFPAARVRMSARPAAAPAAPLATES</sequence>
<evidence type="ECO:0000313" key="20">
    <source>
        <dbReference type="Proteomes" id="UP001596037"/>
    </source>
</evidence>
<organism evidence="19 20">
    <name type="scientific">Caenimonas terrae</name>
    <dbReference type="NCBI Taxonomy" id="696074"/>
    <lineage>
        <taxon>Bacteria</taxon>
        <taxon>Pseudomonadati</taxon>
        <taxon>Pseudomonadota</taxon>
        <taxon>Betaproteobacteria</taxon>
        <taxon>Burkholderiales</taxon>
        <taxon>Comamonadaceae</taxon>
        <taxon>Caenimonas</taxon>
    </lineage>
</organism>
<dbReference type="SMART" id="SM00091">
    <property type="entry name" value="PAS"/>
    <property type="match status" value="1"/>
</dbReference>
<keyword evidence="11" id="KW-0547">Nucleotide-binding</keyword>
<evidence type="ECO:0000256" key="7">
    <source>
        <dbReference type="ARBA" id="ARBA00022553"/>
    </source>
</evidence>
<keyword evidence="7" id="KW-0597">Phosphoprotein</keyword>
<comment type="catalytic activity">
    <reaction evidence="1">
        <text>ATP + protein L-histidine = ADP + protein N-phospho-L-histidine.</text>
        <dbReference type="EC" id="2.7.13.3"/>
    </reaction>
</comment>
<accession>A0ABW0NAF1</accession>
<dbReference type="EC" id="2.7.13.3" evidence="3"/>
<dbReference type="InterPro" id="IPR003661">
    <property type="entry name" value="HisK_dim/P_dom"/>
</dbReference>
<dbReference type="PANTHER" id="PTHR45453">
    <property type="entry name" value="PHOSPHATE REGULON SENSOR PROTEIN PHOR"/>
    <property type="match status" value="1"/>
</dbReference>
<protein>
    <recommendedName>
        <fullName evidence="4">Phosphate regulon sensor protein PhoR</fullName>
        <ecNumber evidence="3">2.7.13.3</ecNumber>
    </recommendedName>
</protein>
<keyword evidence="9 19" id="KW-0808">Transferase</keyword>
<gene>
    <name evidence="19" type="primary">phoR</name>
    <name evidence="19" type="ORF">ACFPOE_08090</name>
</gene>
<dbReference type="InterPro" id="IPR004358">
    <property type="entry name" value="Sig_transdc_His_kin-like_C"/>
</dbReference>
<dbReference type="Gene3D" id="1.10.287.130">
    <property type="match status" value="1"/>
</dbReference>
<dbReference type="Pfam" id="PF00512">
    <property type="entry name" value="HisKA"/>
    <property type="match status" value="1"/>
</dbReference>
<evidence type="ECO:0000256" key="12">
    <source>
        <dbReference type="ARBA" id="ARBA00022777"/>
    </source>
</evidence>
<dbReference type="PRINTS" id="PR00344">
    <property type="entry name" value="BCTRLSENSOR"/>
</dbReference>
<dbReference type="InterPro" id="IPR003594">
    <property type="entry name" value="HATPase_dom"/>
</dbReference>
<comment type="function">
    <text evidence="17">Member of the two-component regulatory system PhoR/PhoB involved in the phosphate regulon genes expression. PhoR may function as a membrane-associated protein kinase that phosphorylates PhoB in response to environmental signals.</text>
</comment>
<evidence type="ECO:0000256" key="9">
    <source>
        <dbReference type="ARBA" id="ARBA00022679"/>
    </source>
</evidence>
<dbReference type="Pfam" id="PF02518">
    <property type="entry name" value="HATPase_c"/>
    <property type="match status" value="1"/>
</dbReference>
<dbReference type="RefSeq" id="WP_376849577.1">
    <property type="nucleotide sequence ID" value="NZ_JBHSMF010000006.1"/>
</dbReference>
<reference evidence="20" key="1">
    <citation type="journal article" date="2019" name="Int. J. Syst. Evol. Microbiol.">
        <title>The Global Catalogue of Microorganisms (GCM) 10K type strain sequencing project: providing services to taxonomists for standard genome sequencing and annotation.</title>
        <authorList>
            <consortium name="The Broad Institute Genomics Platform"/>
            <consortium name="The Broad Institute Genome Sequencing Center for Infectious Disease"/>
            <person name="Wu L."/>
            <person name="Ma J."/>
        </authorList>
    </citation>
    <scope>NUCLEOTIDE SEQUENCE [LARGE SCALE GENOMIC DNA]</scope>
    <source>
        <strain evidence="20">CCUG 57401</strain>
    </source>
</reference>
<evidence type="ECO:0000256" key="13">
    <source>
        <dbReference type="ARBA" id="ARBA00022840"/>
    </source>
</evidence>
<dbReference type="InterPro" id="IPR000014">
    <property type="entry name" value="PAS"/>
</dbReference>
<keyword evidence="10" id="KW-0812">Transmembrane</keyword>
<evidence type="ECO:0000256" key="16">
    <source>
        <dbReference type="ARBA" id="ARBA00023136"/>
    </source>
</evidence>
<keyword evidence="15" id="KW-0902">Two-component regulatory system</keyword>
<keyword evidence="5" id="KW-0813">Transport</keyword>
<dbReference type="SMART" id="SM00387">
    <property type="entry name" value="HATPase_c"/>
    <property type="match status" value="1"/>
</dbReference>
<evidence type="ECO:0000256" key="11">
    <source>
        <dbReference type="ARBA" id="ARBA00022741"/>
    </source>
</evidence>
<dbReference type="GO" id="GO:0004673">
    <property type="term" value="F:protein histidine kinase activity"/>
    <property type="evidence" value="ECO:0007669"/>
    <property type="project" value="UniProtKB-EC"/>
</dbReference>
<keyword evidence="8" id="KW-0592">Phosphate transport</keyword>
<dbReference type="CDD" id="cd00082">
    <property type="entry name" value="HisKA"/>
    <property type="match status" value="1"/>
</dbReference>
<keyword evidence="20" id="KW-1185">Reference proteome</keyword>
<dbReference type="CDD" id="cd00130">
    <property type="entry name" value="PAS"/>
    <property type="match status" value="1"/>
</dbReference>
<evidence type="ECO:0000313" key="19">
    <source>
        <dbReference type="EMBL" id="MFC5497490.1"/>
    </source>
</evidence>
<keyword evidence="13" id="KW-0067">ATP-binding</keyword>
<dbReference type="PROSITE" id="PS50109">
    <property type="entry name" value="HIS_KIN"/>
    <property type="match status" value="1"/>
</dbReference>
<dbReference type="Proteomes" id="UP001596037">
    <property type="component" value="Unassembled WGS sequence"/>
</dbReference>
<evidence type="ECO:0000256" key="1">
    <source>
        <dbReference type="ARBA" id="ARBA00000085"/>
    </source>
</evidence>
<keyword evidence="14" id="KW-1133">Transmembrane helix</keyword>
<proteinExistence type="predicted"/>
<dbReference type="InterPro" id="IPR036890">
    <property type="entry name" value="HATPase_C_sf"/>
</dbReference>
<dbReference type="InterPro" id="IPR005467">
    <property type="entry name" value="His_kinase_dom"/>
</dbReference>
<dbReference type="PANTHER" id="PTHR45453:SF1">
    <property type="entry name" value="PHOSPHATE REGULON SENSOR PROTEIN PHOR"/>
    <property type="match status" value="1"/>
</dbReference>
<evidence type="ECO:0000256" key="4">
    <source>
        <dbReference type="ARBA" id="ARBA00019665"/>
    </source>
</evidence>
<evidence type="ECO:0000256" key="14">
    <source>
        <dbReference type="ARBA" id="ARBA00022989"/>
    </source>
</evidence>
<dbReference type="Gene3D" id="3.30.565.10">
    <property type="entry name" value="Histidine kinase-like ATPase, C-terminal domain"/>
    <property type="match status" value="1"/>
</dbReference>
<comment type="subcellular location">
    <subcellularLocation>
        <location evidence="2">Cell membrane</location>
    </subcellularLocation>
</comment>
<dbReference type="InterPro" id="IPR050351">
    <property type="entry name" value="BphY/WalK/GraS-like"/>
</dbReference>
<keyword evidence="6" id="KW-1003">Cell membrane</keyword>
<comment type="caution">
    <text evidence="19">The sequence shown here is derived from an EMBL/GenBank/DDBJ whole genome shotgun (WGS) entry which is preliminary data.</text>
</comment>
<keyword evidence="12 19" id="KW-0418">Kinase</keyword>
<evidence type="ECO:0000256" key="6">
    <source>
        <dbReference type="ARBA" id="ARBA00022475"/>
    </source>
</evidence>
<dbReference type="Pfam" id="PF13188">
    <property type="entry name" value="PAS_8"/>
    <property type="match status" value="1"/>
</dbReference>
<evidence type="ECO:0000259" key="18">
    <source>
        <dbReference type="PROSITE" id="PS50109"/>
    </source>
</evidence>
<evidence type="ECO:0000256" key="8">
    <source>
        <dbReference type="ARBA" id="ARBA00022592"/>
    </source>
</evidence>
<keyword evidence="16" id="KW-0472">Membrane</keyword>
<evidence type="ECO:0000256" key="3">
    <source>
        <dbReference type="ARBA" id="ARBA00012438"/>
    </source>
</evidence>
<dbReference type="NCBIfam" id="TIGR02966">
    <property type="entry name" value="phoR_proteo"/>
    <property type="match status" value="1"/>
</dbReference>
<dbReference type="SMART" id="SM00388">
    <property type="entry name" value="HisKA"/>
    <property type="match status" value="1"/>
</dbReference>
<dbReference type="SUPFAM" id="SSF55785">
    <property type="entry name" value="PYP-like sensor domain (PAS domain)"/>
    <property type="match status" value="1"/>
</dbReference>
<dbReference type="SUPFAM" id="SSF55874">
    <property type="entry name" value="ATPase domain of HSP90 chaperone/DNA topoisomerase II/histidine kinase"/>
    <property type="match status" value="1"/>
</dbReference>
<evidence type="ECO:0000256" key="2">
    <source>
        <dbReference type="ARBA" id="ARBA00004236"/>
    </source>
</evidence>
<evidence type="ECO:0000256" key="17">
    <source>
        <dbReference type="ARBA" id="ARBA00025207"/>
    </source>
</evidence>
<dbReference type="InterPro" id="IPR036097">
    <property type="entry name" value="HisK_dim/P_sf"/>
</dbReference>
<evidence type="ECO:0000256" key="15">
    <source>
        <dbReference type="ARBA" id="ARBA00023012"/>
    </source>
</evidence>
<name>A0ABW0NAF1_9BURK</name>
<dbReference type="SUPFAM" id="SSF47384">
    <property type="entry name" value="Homodimeric domain of signal transducing histidine kinase"/>
    <property type="match status" value="1"/>
</dbReference>
<evidence type="ECO:0000256" key="10">
    <source>
        <dbReference type="ARBA" id="ARBA00022692"/>
    </source>
</evidence>